<organism evidence="7 8">
    <name type="scientific">Orchesella dallaii</name>
    <dbReference type="NCBI Taxonomy" id="48710"/>
    <lineage>
        <taxon>Eukaryota</taxon>
        <taxon>Metazoa</taxon>
        <taxon>Ecdysozoa</taxon>
        <taxon>Arthropoda</taxon>
        <taxon>Hexapoda</taxon>
        <taxon>Collembola</taxon>
        <taxon>Entomobryomorpha</taxon>
        <taxon>Entomobryoidea</taxon>
        <taxon>Orchesellidae</taxon>
        <taxon>Orchesellinae</taxon>
        <taxon>Orchesella</taxon>
    </lineage>
</organism>
<evidence type="ECO:0008006" key="9">
    <source>
        <dbReference type="Google" id="ProtNLM"/>
    </source>
</evidence>
<evidence type="ECO:0000256" key="3">
    <source>
        <dbReference type="ARBA" id="ARBA00022729"/>
    </source>
</evidence>
<dbReference type="PANTHER" id="PTHR33562">
    <property type="entry name" value="ATILLA, ISOFORM B-RELATED-RELATED"/>
    <property type="match status" value="1"/>
</dbReference>
<comment type="caution">
    <text evidence="7">The sequence shown here is derived from an EMBL/GenBank/DDBJ whole genome shotgun (WGS) entry which is preliminary data.</text>
</comment>
<keyword evidence="5" id="KW-0472">Membrane</keyword>
<dbReference type="CDD" id="cd00117">
    <property type="entry name" value="TFP"/>
    <property type="match status" value="1"/>
</dbReference>
<keyword evidence="5" id="KW-0812">Transmembrane</keyword>
<keyword evidence="5" id="KW-1133">Transmembrane helix</keyword>
<evidence type="ECO:0000256" key="1">
    <source>
        <dbReference type="ARBA" id="ARBA00004589"/>
    </source>
</evidence>
<feature type="transmembrane region" description="Helical" evidence="5">
    <location>
        <begin position="121"/>
        <end position="140"/>
    </location>
</feature>
<feature type="chain" id="PRO_5045827055" description="Protein quiver" evidence="6">
    <location>
        <begin position="32"/>
        <end position="143"/>
    </location>
</feature>
<dbReference type="InterPro" id="IPR045860">
    <property type="entry name" value="Snake_toxin-like_sf"/>
</dbReference>
<keyword evidence="3 6" id="KW-0732">Signal</keyword>
<evidence type="ECO:0000313" key="8">
    <source>
        <dbReference type="Proteomes" id="UP001642540"/>
    </source>
</evidence>
<dbReference type="SUPFAM" id="SSF57302">
    <property type="entry name" value="Snake toxin-like"/>
    <property type="match status" value="1"/>
</dbReference>
<dbReference type="EMBL" id="CAXLJM020000053">
    <property type="protein sequence ID" value="CAL8117169.1"/>
    <property type="molecule type" value="Genomic_DNA"/>
</dbReference>
<evidence type="ECO:0000256" key="4">
    <source>
        <dbReference type="ARBA" id="ARBA00023288"/>
    </source>
</evidence>
<gene>
    <name evidence="7" type="ORF">ODALV1_LOCUS17568</name>
</gene>
<name>A0ABP1R1P2_9HEXA</name>
<dbReference type="Proteomes" id="UP001642540">
    <property type="component" value="Unassembled WGS sequence"/>
</dbReference>
<evidence type="ECO:0000256" key="6">
    <source>
        <dbReference type="SAM" id="SignalP"/>
    </source>
</evidence>
<protein>
    <recommendedName>
        <fullName evidence="9">Protein quiver</fullName>
    </recommendedName>
</protein>
<sequence>MFLLKRPVTFVLLMMAFGILLSDVAFQPAQGLECYSCPSKYCKDKSDMGVKQPCRSHETHCLKVEYESGQIGRKCSQKLDLSCDTFTDVPDPTTGTTDKVKACFCDTDLCNGSNVSSASHGLGLLFLLAVTSLLGALSWVTER</sequence>
<keyword evidence="8" id="KW-1185">Reference proteome</keyword>
<accession>A0ABP1R1P2</accession>
<feature type="signal peptide" evidence="6">
    <location>
        <begin position="1"/>
        <end position="31"/>
    </location>
</feature>
<proteinExistence type="predicted"/>
<reference evidence="7 8" key="1">
    <citation type="submission" date="2024-08" db="EMBL/GenBank/DDBJ databases">
        <authorList>
            <person name="Cucini C."/>
            <person name="Frati F."/>
        </authorList>
    </citation>
    <scope>NUCLEOTIDE SEQUENCE [LARGE SCALE GENOMIC DNA]</scope>
</reference>
<keyword evidence="4" id="KW-0449">Lipoprotein</keyword>
<keyword evidence="2" id="KW-0336">GPI-anchor</keyword>
<dbReference type="InterPro" id="IPR050975">
    <property type="entry name" value="Sleep_regulator"/>
</dbReference>
<keyword evidence="2" id="KW-0325">Glycoprotein</keyword>
<evidence type="ECO:0000256" key="2">
    <source>
        <dbReference type="ARBA" id="ARBA00022622"/>
    </source>
</evidence>
<comment type="subcellular location">
    <subcellularLocation>
        <location evidence="1">Membrane</location>
        <topology evidence="1">Lipid-anchor</topology>
        <topology evidence="1">GPI-anchor</topology>
    </subcellularLocation>
</comment>
<evidence type="ECO:0000313" key="7">
    <source>
        <dbReference type="EMBL" id="CAL8117169.1"/>
    </source>
</evidence>
<evidence type="ECO:0000256" key="5">
    <source>
        <dbReference type="SAM" id="Phobius"/>
    </source>
</evidence>